<organism evidence="16 17">
    <name type="scientific">Diatraea saccharalis</name>
    <name type="common">sugarcane borer</name>
    <dbReference type="NCBI Taxonomy" id="40085"/>
    <lineage>
        <taxon>Eukaryota</taxon>
        <taxon>Metazoa</taxon>
        <taxon>Ecdysozoa</taxon>
        <taxon>Arthropoda</taxon>
        <taxon>Hexapoda</taxon>
        <taxon>Insecta</taxon>
        <taxon>Pterygota</taxon>
        <taxon>Neoptera</taxon>
        <taxon>Endopterygota</taxon>
        <taxon>Lepidoptera</taxon>
        <taxon>Glossata</taxon>
        <taxon>Ditrysia</taxon>
        <taxon>Pyraloidea</taxon>
        <taxon>Crambidae</taxon>
        <taxon>Crambinae</taxon>
        <taxon>Diatraea</taxon>
    </lineage>
</organism>
<dbReference type="InterPro" id="IPR015795">
    <property type="entry name" value="Pyrv_Knase_C"/>
</dbReference>
<dbReference type="InterPro" id="IPR015793">
    <property type="entry name" value="Pyrv_Knase_brl"/>
</dbReference>
<dbReference type="Proteomes" id="UP001153714">
    <property type="component" value="Chromosome 7"/>
</dbReference>
<dbReference type="Pfam" id="PF00224">
    <property type="entry name" value="PK"/>
    <property type="match status" value="1"/>
</dbReference>
<keyword evidence="17" id="KW-1185">Reference proteome</keyword>
<dbReference type="OrthoDB" id="7420547at2759"/>
<evidence type="ECO:0000259" key="15">
    <source>
        <dbReference type="Pfam" id="PF02887"/>
    </source>
</evidence>
<evidence type="ECO:0000256" key="9">
    <source>
        <dbReference type="ARBA" id="ARBA00022840"/>
    </source>
</evidence>
<dbReference type="SUPFAM" id="SSF50800">
    <property type="entry name" value="PK beta-barrel domain-like"/>
    <property type="match status" value="1"/>
</dbReference>
<feature type="compositionally biased region" description="Basic residues" evidence="13">
    <location>
        <begin position="392"/>
        <end position="401"/>
    </location>
</feature>
<comment type="cofactor">
    <cofactor evidence="1">
        <name>K(+)</name>
        <dbReference type="ChEBI" id="CHEBI:29103"/>
    </cofactor>
</comment>
<dbReference type="AlphaFoldDB" id="A0A9N9RCS0"/>
<keyword evidence="6" id="KW-0479">Metal-binding</keyword>
<evidence type="ECO:0000256" key="11">
    <source>
        <dbReference type="ARBA" id="ARBA00023152"/>
    </source>
</evidence>
<dbReference type="InterPro" id="IPR040442">
    <property type="entry name" value="Pyrv_kinase-like_dom_sf"/>
</dbReference>
<evidence type="ECO:0000256" key="7">
    <source>
        <dbReference type="ARBA" id="ARBA00022741"/>
    </source>
</evidence>
<dbReference type="SUPFAM" id="SSF51621">
    <property type="entry name" value="Phosphoenolpyruvate/pyruvate domain"/>
    <property type="match status" value="1"/>
</dbReference>
<dbReference type="Gene3D" id="3.20.20.60">
    <property type="entry name" value="Phosphoenolpyruvate-binding domains"/>
    <property type="match status" value="2"/>
</dbReference>
<reference evidence="16" key="1">
    <citation type="submission" date="2021-12" db="EMBL/GenBank/DDBJ databases">
        <authorList>
            <person name="King R."/>
        </authorList>
    </citation>
    <scope>NUCLEOTIDE SEQUENCE</scope>
</reference>
<dbReference type="InterPro" id="IPR036918">
    <property type="entry name" value="Pyrv_Knase_C_sf"/>
</dbReference>
<comment type="similarity">
    <text evidence="3">Belongs to the pyruvate kinase family.</text>
</comment>
<evidence type="ECO:0000313" key="16">
    <source>
        <dbReference type="EMBL" id="CAG9795106.1"/>
    </source>
</evidence>
<evidence type="ECO:0000256" key="5">
    <source>
        <dbReference type="ARBA" id="ARBA00022679"/>
    </source>
</evidence>
<proteinExistence type="inferred from homology"/>
<dbReference type="EMBL" id="OU893338">
    <property type="protein sequence ID" value="CAG9795106.1"/>
    <property type="molecule type" value="Genomic_DNA"/>
</dbReference>
<dbReference type="InterPro" id="IPR011037">
    <property type="entry name" value="Pyrv_Knase-like_insert_dom_sf"/>
</dbReference>
<dbReference type="EC" id="2.7.1.40" evidence="4"/>
<evidence type="ECO:0000256" key="4">
    <source>
        <dbReference type="ARBA" id="ARBA00012142"/>
    </source>
</evidence>
<feature type="region of interest" description="Disordered" evidence="13">
    <location>
        <begin position="392"/>
        <end position="419"/>
    </location>
</feature>
<name>A0A9N9RCS0_9NEOP</name>
<dbReference type="GO" id="GO:0000287">
    <property type="term" value="F:magnesium ion binding"/>
    <property type="evidence" value="ECO:0007669"/>
    <property type="project" value="InterPro"/>
</dbReference>
<keyword evidence="12" id="KW-0670">Pyruvate</keyword>
<dbReference type="GO" id="GO:0016301">
    <property type="term" value="F:kinase activity"/>
    <property type="evidence" value="ECO:0007669"/>
    <property type="project" value="UniProtKB-KW"/>
</dbReference>
<dbReference type="Pfam" id="PF02887">
    <property type="entry name" value="PK_C"/>
    <property type="match status" value="1"/>
</dbReference>
<gene>
    <name evidence="16" type="ORF">DIATSA_LOCUS12412</name>
</gene>
<keyword evidence="10" id="KW-0460">Magnesium</keyword>
<dbReference type="Gene3D" id="2.40.33.10">
    <property type="entry name" value="PK beta-barrel domain-like"/>
    <property type="match status" value="1"/>
</dbReference>
<dbReference type="Gene3D" id="3.40.1380.20">
    <property type="entry name" value="Pyruvate kinase, C-terminal domain"/>
    <property type="match status" value="1"/>
</dbReference>
<keyword evidence="9" id="KW-0067">ATP-binding</keyword>
<dbReference type="InterPro" id="IPR001697">
    <property type="entry name" value="Pyr_Knase"/>
</dbReference>
<dbReference type="InterPro" id="IPR015806">
    <property type="entry name" value="Pyrv_Knase_insert_dom_sf"/>
</dbReference>
<comment type="pathway">
    <text evidence="2">Carbohydrate degradation; glycolysis; pyruvate from D-glyceraldehyde 3-phosphate: step 5/5.</text>
</comment>
<feature type="domain" description="Pyruvate kinase barrel" evidence="14">
    <location>
        <begin position="1"/>
        <end position="173"/>
    </location>
</feature>
<keyword evidence="5" id="KW-0808">Transferase</keyword>
<dbReference type="PANTHER" id="PTHR11817">
    <property type="entry name" value="PYRUVATE KINASE"/>
    <property type="match status" value="1"/>
</dbReference>
<accession>A0A9N9RCS0</accession>
<evidence type="ECO:0000256" key="13">
    <source>
        <dbReference type="SAM" id="MobiDB-lite"/>
    </source>
</evidence>
<evidence type="ECO:0000256" key="8">
    <source>
        <dbReference type="ARBA" id="ARBA00022777"/>
    </source>
</evidence>
<reference evidence="16" key="2">
    <citation type="submission" date="2022-10" db="EMBL/GenBank/DDBJ databases">
        <authorList>
            <consortium name="ENA_rothamsted_submissions"/>
            <consortium name="culmorum"/>
            <person name="King R."/>
        </authorList>
    </citation>
    <scope>NUCLEOTIDE SEQUENCE</scope>
</reference>
<keyword evidence="8" id="KW-0418">Kinase</keyword>
<evidence type="ECO:0000256" key="10">
    <source>
        <dbReference type="ARBA" id="ARBA00022842"/>
    </source>
</evidence>
<protein>
    <recommendedName>
        <fullName evidence="4">pyruvate kinase</fullName>
        <ecNumber evidence="4">2.7.1.40</ecNumber>
    </recommendedName>
</protein>
<evidence type="ECO:0000259" key="14">
    <source>
        <dbReference type="Pfam" id="PF00224"/>
    </source>
</evidence>
<dbReference type="GO" id="GO:0005524">
    <property type="term" value="F:ATP binding"/>
    <property type="evidence" value="ECO:0007669"/>
    <property type="project" value="UniProtKB-KW"/>
</dbReference>
<evidence type="ECO:0000256" key="6">
    <source>
        <dbReference type="ARBA" id="ARBA00022723"/>
    </source>
</evidence>
<evidence type="ECO:0000256" key="1">
    <source>
        <dbReference type="ARBA" id="ARBA00001958"/>
    </source>
</evidence>
<dbReference type="SUPFAM" id="SSF52935">
    <property type="entry name" value="PK C-terminal domain-like"/>
    <property type="match status" value="1"/>
</dbReference>
<evidence type="ECO:0000256" key="2">
    <source>
        <dbReference type="ARBA" id="ARBA00004997"/>
    </source>
</evidence>
<dbReference type="GO" id="GO:0004743">
    <property type="term" value="F:pyruvate kinase activity"/>
    <property type="evidence" value="ECO:0007669"/>
    <property type="project" value="UniProtKB-EC"/>
</dbReference>
<evidence type="ECO:0000256" key="3">
    <source>
        <dbReference type="ARBA" id="ARBA00008663"/>
    </source>
</evidence>
<sequence>MLEAGITALKLRMSKTTKGEKMHILAKLDKASLKCCKKYGVPDWPVASSIELKTCIIKTGLLESEAKSISIKEGSHIILTKDMAHYKTCNNHKIFVDNACLTTEVKIGTEISIGQDEIIVHCTEIIDDKSIQCIVTKGGQLYDLDNVSMRGIKRKRPTLGNTDFQIIKFALEYQLGKPFFLSGDILQDTLTTGEHTDREVSDITNALLDGVSGFILKQYQDVNFLIRGIKSLNKLCRSIEPYTNSKANFLRIVDEIKLPMNAAEAAMLSCVAAAYQCKARAIVVPTVTGSTARALLRMNPTCLVITVGTNINVNRLLKSYKPHHIWQVNVEAKIVFAVQYAVHRGWLGYGDKYVTLQRGTEESSFCDLVRVWPVTNYKKPLVECNYDEHDHKHHDHKRYESKHREQEVEKKLNLQINNK</sequence>
<feature type="domain" description="Pyruvate kinase C-terminal" evidence="15">
    <location>
        <begin position="264"/>
        <end position="371"/>
    </location>
</feature>
<evidence type="ECO:0000313" key="17">
    <source>
        <dbReference type="Proteomes" id="UP001153714"/>
    </source>
</evidence>
<feature type="compositionally biased region" description="Basic and acidic residues" evidence="13">
    <location>
        <begin position="402"/>
        <end position="412"/>
    </location>
</feature>
<dbReference type="GO" id="GO:0030955">
    <property type="term" value="F:potassium ion binding"/>
    <property type="evidence" value="ECO:0007669"/>
    <property type="project" value="InterPro"/>
</dbReference>
<keyword evidence="11" id="KW-0324">Glycolysis</keyword>
<dbReference type="InterPro" id="IPR015813">
    <property type="entry name" value="Pyrv/PenolPyrv_kinase-like_dom"/>
</dbReference>
<evidence type="ECO:0000256" key="12">
    <source>
        <dbReference type="ARBA" id="ARBA00023317"/>
    </source>
</evidence>
<keyword evidence="7" id="KW-0547">Nucleotide-binding</keyword>